<accession>A0ABT4EMK9</accession>
<name>A0ABT4EMK9_9BACI</name>
<gene>
    <name evidence="1" type="ORF">M5W82_07305</name>
</gene>
<protein>
    <submittedName>
        <fullName evidence="1">Uncharacterized protein</fullName>
    </submittedName>
</protein>
<organism evidence="1 2">
    <name type="scientific">Lysinibacillus xylanilyticus</name>
    <dbReference type="NCBI Taxonomy" id="582475"/>
    <lineage>
        <taxon>Bacteria</taxon>
        <taxon>Bacillati</taxon>
        <taxon>Bacillota</taxon>
        <taxon>Bacilli</taxon>
        <taxon>Bacillales</taxon>
        <taxon>Bacillaceae</taxon>
        <taxon>Lysinibacillus</taxon>
    </lineage>
</organism>
<dbReference type="EMBL" id="JAMDLZ010000012">
    <property type="protein sequence ID" value="MCY9546758.1"/>
    <property type="molecule type" value="Genomic_DNA"/>
</dbReference>
<reference evidence="1 2" key="1">
    <citation type="submission" date="2022-05" db="EMBL/GenBank/DDBJ databases">
        <title>Genome Sequencing of Bee-Associated Microbes.</title>
        <authorList>
            <person name="Dunlap C."/>
        </authorList>
    </citation>
    <scope>NUCLEOTIDE SEQUENCE [LARGE SCALE GENOMIC DNA]</scope>
    <source>
        <strain evidence="1 2">NRRL BD-083</strain>
    </source>
</reference>
<evidence type="ECO:0000313" key="2">
    <source>
        <dbReference type="Proteomes" id="UP001527052"/>
    </source>
</evidence>
<keyword evidence="2" id="KW-1185">Reference proteome</keyword>
<dbReference type="Proteomes" id="UP001527052">
    <property type="component" value="Unassembled WGS sequence"/>
</dbReference>
<proteinExistence type="predicted"/>
<evidence type="ECO:0000313" key="1">
    <source>
        <dbReference type="EMBL" id="MCY9546758.1"/>
    </source>
</evidence>
<dbReference type="RefSeq" id="WP_268636945.1">
    <property type="nucleotide sequence ID" value="NZ_JAMDLZ010000012.1"/>
</dbReference>
<comment type="caution">
    <text evidence="1">The sequence shown here is derived from an EMBL/GenBank/DDBJ whole genome shotgun (WGS) entry which is preliminary data.</text>
</comment>
<sequence>MLNGANDVDVSFYTELTDAYGKTSDGVVVEIGMNKDTLDKINFENVLHKNVPTIANYYWEHPLFKQ</sequence>